<dbReference type="PANTHER" id="PTHR32071">
    <property type="entry name" value="TRANSCRIPTIONAL REGULATORY PROTEIN"/>
    <property type="match status" value="1"/>
</dbReference>
<dbReference type="AlphaFoldDB" id="X1QFB9"/>
<dbReference type="Pfam" id="PF00072">
    <property type="entry name" value="Response_reg"/>
    <property type="match status" value="1"/>
</dbReference>
<sequence length="280" mass="31116">MLVVSSDQRMRKLLASLLREEDYFVSLARDNGEALEKVKEKGFDVVIADSKPPYVSGERIVRGVATLGLCSKVILLSLFSDVESVLRLLQEGAYDYLKKPFVADELKILIRRALRDNGYIEEGEIFKHGLVGQKTRGPLIGKTLKMQKVFAKIQNVAKTDITVLIQGETGTGKELAAEAIHRLSPRKKKSLVRVNCATLSESLVESELFGYEKGAFTGAIQTTDGLFAAAEKGTLFLDEICETNIYTQAKLLQVIEYKEFLRVGGTRRMNVDVRLLIAAK</sequence>
<dbReference type="Pfam" id="PF00158">
    <property type="entry name" value="Sigma54_activat"/>
    <property type="match status" value="1"/>
</dbReference>
<dbReference type="InterPro" id="IPR011006">
    <property type="entry name" value="CheY-like_superfamily"/>
</dbReference>
<feature type="domain" description="Response regulatory" evidence="4">
    <location>
        <begin position="1"/>
        <end position="114"/>
    </location>
</feature>
<organism evidence="5">
    <name type="scientific">marine sediment metagenome</name>
    <dbReference type="NCBI Taxonomy" id="412755"/>
    <lineage>
        <taxon>unclassified sequences</taxon>
        <taxon>metagenomes</taxon>
        <taxon>ecological metagenomes</taxon>
    </lineage>
</organism>
<evidence type="ECO:0000259" key="3">
    <source>
        <dbReference type="PROSITE" id="PS50045"/>
    </source>
</evidence>
<evidence type="ECO:0000259" key="4">
    <source>
        <dbReference type="PROSITE" id="PS50110"/>
    </source>
</evidence>
<dbReference type="SUPFAM" id="SSF52172">
    <property type="entry name" value="CheY-like"/>
    <property type="match status" value="1"/>
</dbReference>
<dbReference type="GO" id="GO:0005524">
    <property type="term" value="F:ATP binding"/>
    <property type="evidence" value="ECO:0007669"/>
    <property type="project" value="UniProtKB-KW"/>
</dbReference>
<reference evidence="5" key="1">
    <citation type="journal article" date="2014" name="Front. Microbiol.">
        <title>High frequency of phylogenetically diverse reductive dehalogenase-homologous genes in deep subseafloor sedimentary metagenomes.</title>
        <authorList>
            <person name="Kawai M."/>
            <person name="Futagami T."/>
            <person name="Toyoda A."/>
            <person name="Takaki Y."/>
            <person name="Nishi S."/>
            <person name="Hori S."/>
            <person name="Arai W."/>
            <person name="Tsubouchi T."/>
            <person name="Morono Y."/>
            <person name="Uchiyama I."/>
            <person name="Ito T."/>
            <person name="Fujiyama A."/>
            <person name="Inagaki F."/>
            <person name="Takami H."/>
        </authorList>
    </citation>
    <scope>NUCLEOTIDE SEQUENCE</scope>
    <source>
        <strain evidence="5">Expedition CK06-06</strain>
    </source>
</reference>
<dbReference type="FunFam" id="3.40.50.300:FF:000006">
    <property type="entry name" value="DNA-binding transcriptional regulator NtrC"/>
    <property type="match status" value="1"/>
</dbReference>
<comment type="caution">
    <text evidence="5">The sequence shown here is derived from an EMBL/GenBank/DDBJ whole genome shotgun (WGS) entry which is preliminary data.</text>
</comment>
<dbReference type="PROSITE" id="PS50045">
    <property type="entry name" value="SIGMA54_INTERACT_4"/>
    <property type="match status" value="1"/>
</dbReference>
<protein>
    <recommendedName>
        <fullName evidence="6">Response regulatory domain-containing protein</fullName>
    </recommendedName>
</protein>
<dbReference type="CDD" id="cd00009">
    <property type="entry name" value="AAA"/>
    <property type="match status" value="1"/>
</dbReference>
<dbReference type="PROSITE" id="PS00676">
    <property type="entry name" value="SIGMA54_INTERACT_2"/>
    <property type="match status" value="1"/>
</dbReference>
<evidence type="ECO:0000313" key="5">
    <source>
        <dbReference type="EMBL" id="GAI66898.1"/>
    </source>
</evidence>
<dbReference type="Gene3D" id="3.40.50.300">
    <property type="entry name" value="P-loop containing nucleotide triphosphate hydrolases"/>
    <property type="match status" value="1"/>
</dbReference>
<dbReference type="PROSITE" id="PS50110">
    <property type="entry name" value="RESPONSE_REGULATORY"/>
    <property type="match status" value="1"/>
</dbReference>
<dbReference type="InterPro" id="IPR025943">
    <property type="entry name" value="Sigma_54_int_dom_ATP-bd_2"/>
</dbReference>
<dbReference type="SUPFAM" id="SSF52540">
    <property type="entry name" value="P-loop containing nucleoside triphosphate hydrolases"/>
    <property type="match status" value="1"/>
</dbReference>
<proteinExistence type="predicted"/>
<evidence type="ECO:0008006" key="6">
    <source>
        <dbReference type="Google" id="ProtNLM"/>
    </source>
</evidence>
<dbReference type="Gene3D" id="3.40.50.2300">
    <property type="match status" value="1"/>
</dbReference>
<dbReference type="InterPro" id="IPR001789">
    <property type="entry name" value="Sig_transdc_resp-reg_receiver"/>
</dbReference>
<evidence type="ECO:0000256" key="1">
    <source>
        <dbReference type="ARBA" id="ARBA00022741"/>
    </source>
</evidence>
<evidence type="ECO:0000256" key="2">
    <source>
        <dbReference type="ARBA" id="ARBA00022840"/>
    </source>
</evidence>
<dbReference type="GO" id="GO:0000160">
    <property type="term" value="P:phosphorelay signal transduction system"/>
    <property type="evidence" value="ECO:0007669"/>
    <property type="project" value="InterPro"/>
</dbReference>
<name>X1QFB9_9ZZZZ</name>
<gene>
    <name evidence="5" type="ORF">S12H4_08752</name>
</gene>
<keyword evidence="2" id="KW-0067">ATP-binding</keyword>
<dbReference type="GO" id="GO:0006355">
    <property type="term" value="P:regulation of DNA-templated transcription"/>
    <property type="evidence" value="ECO:0007669"/>
    <property type="project" value="InterPro"/>
</dbReference>
<accession>X1QFB9</accession>
<dbReference type="InterPro" id="IPR027417">
    <property type="entry name" value="P-loop_NTPase"/>
</dbReference>
<feature type="domain" description="Sigma-54 factor interaction" evidence="3">
    <location>
        <begin position="139"/>
        <end position="280"/>
    </location>
</feature>
<feature type="non-terminal residue" evidence="5">
    <location>
        <position position="280"/>
    </location>
</feature>
<keyword evidence="1" id="KW-0547">Nucleotide-binding</keyword>
<dbReference type="EMBL" id="BARW01003427">
    <property type="protein sequence ID" value="GAI66898.1"/>
    <property type="molecule type" value="Genomic_DNA"/>
</dbReference>
<dbReference type="SMART" id="SM00448">
    <property type="entry name" value="REC"/>
    <property type="match status" value="1"/>
</dbReference>
<dbReference type="InterPro" id="IPR002078">
    <property type="entry name" value="Sigma_54_int"/>
</dbReference>